<sequence length="609" mass="65994">MGFGTRQISSSKAGDYGWIKALTQALKLGFSEEVVLTGLYQISLPHYEDTEVMIILTITASVCGTETVTALYGETIVIPCNSGAPVPKDLMFIKWKYEKDDGTPGDLLIKQARNDQATVQATDSYAQRVSIDDNFSLLITQASLKDQKTFTCMVVSDTNLMEFPVSVVVYKKPSSVVIMDKSEVLQKDKPVTLGTCVATDANPAAVISWKKNGKPLVADGKAVVVTPSIKLDPATGLSTTSSTLQYVATKEDIGAVFACMSTHELTAQETDLEPFPIHYPSEKVSLQVMSKGPIVEGENVTLKCHADGNPPPSSFFFHIKGQKIPVVNSDTYTLTAISREATGKFKCSLADNEEMEASQNIIVNYLDLSLSPTGKVVKTKGDTMSVKMEKSASGEAQVSWTKNGKAVKQPEFSNLTYADAGVYECEASVTGLTRSQSFQLVVEGKPVITSLTKHRADDGKHKVLTCEAEGVPEPIFQWSVNNTNEESSYTNGKAVHKITLTPKMNLTVTCNVSNKLGEDVKTINVSSAFKQTTLDALLERFCVSLVCVSRIAEAECCCLFSGSQEDSEDQAKLIVGVVVGLLIAAAVVALIYWLYMKNSRSSDSHYKSD</sequence>
<evidence type="ECO:0000313" key="2">
    <source>
        <dbReference type="Proteomes" id="UP000831701"/>
    </source>
</evidence>
<protein>
    <submittedName>
        <fullName evidence="1">Uncharacterized protein</fullName>
    </submittedName>
</protein>
<gene>
    <name evidence="1" type="ORF">L3Q82_006359</name>
</gene>
<evidence type="ECO:0000313" key="1">
    <source>
        <dbReference type="EMBL" id="KAI3373120.1"/>
    </source>
</evidence>
<proteinExistence type="predicted"/>
<keyword evidence="2" id="KW-1185">Reference proteome</keyword>
<accession>A0ACB8WZP6</accession>
<dbReference type="Proteomes" id="UP000831701">
    <property type="component" value="Chromosome 4"/>
</dbReference>
<reference evidence="1" key="1">
    <citation type="submission" date="2022-04" db="EMBL/GenBank/DDBJ databases">
        <title>Jade perch genome.</title>
        <authorList>
            <person name="Chao B."/>
        </authorList>
    </citation>
    <scope>NUCLEOTIDE SEQUENCE</scope>
    <source>
        <strain evidence="1">CB-2022</strain>
    </source>
</reference>
<name>A0ACB8WZP6_9TELE</name>
<dbReference type="EMBL" id="CM041534">
    <property type="protein sequence ID" value="KAI3373120.1"/>
    <property type="molecule type" value="Genomic_DNA"/>
</dbReference>
<organism evidence="1 2">
    <name type="scientific">Scortum barcoo</name>
    <name type="common">barcoo grunter</name>
    <dbReference type="NCBI Taxonomy" id="214431"/>
    <lineage>
        <taxon>Eukaryota</taxon>
        <taxon>Metazoa</taxon>
        <taxon>Chordata</taxon>
        <taxon>Craniata</taxon>
        <taxon>Vertebrata</taxon>
        <taxon>Euteleostomi</taxon>
        <taxon>Actinopterygii</taxon>
        <taxon>Neopterygii</taxon>
        <taxon>Teleostei</taxon>
        <taxon>Neoteleostei</taxon>
        <taxon>Acanthomorphata</taxon>
        <taxon>Eupercaria</taxon>
        <taxon>Centrarchiformes</taxon>
        <taxon>Terapontoidei</taxon>
        <taxon>Terapontidae</taxon>
        <taxon>Scortum</taxon>
    </lineage>
</organism>
<comment type="caution">
    <text evidence="1">The sequence shown here is derived from an EMBL/GenBank/DDBJ whole genome shotgun (WGS) entry which is preliminary data.</text>
</comment>